<evidence type="ECO:0000313" key="3">
    <source>
        <dbReference type="Proteomes" id="UP000430564"/>
    </source>
</evidence>
<dbReference type="EMBL" id="WEHX01000046">
    <property type="protein sequence ID" value="KAB7658492.1"/>
    <property type="molecule type" value="Genomic_DNA"/>
</dbReference>
<accession>A0A6I1EPX0</accession>
<keyword evidence="1" id="KW-0472">Membrane</keyword>
<proteinExistence type="predicted"/>
<name>A0A6I1EPX0_9BURK</name>
<gene>
    <name evidence="2" type="ORF">GBM95_07410</name>
</gene>
<evidence type="ECO:0000256" key="1">
    <source>
        <dbReference type="SAM" id="Phobius"/>
    </source>
</evidence>
<organism evidence="2 3">
    <name type="scientific">Sutterella seckii</name>
    <dbReference type="NCBI Taxonomy" id="1944635"/>
    <lineage>
        <taxon>Bacteria</taxon>
        <taxon>Pseudomonadati</taxon>
        <taxon>Pseudomonadota</taxon>
        <taxon>Betaproteobacteria</taxon>
        <taxon>Burkholderiales</taxon>
        <taxon>Sutterellaceae</taxon>
        <taxon>Sutterella</taxon>
    </lineage>
</organism>
<evidence type="ECO:0000313" key="2">
    <source>
        <dbReference type="EMBL" id="KAB7658492.1"/>
    </source>
</evidence>
<feature type="transmembrane region" description="Helical" evidence="1">
    <location>
        <begin position="69"/>
        <end position="90"/>
    </location>
</feature>
<protein>
    <submittedName>
        <fullName evidence="2">YhdT family protein</fullName>
    </submittedName>
</protein>
<dbReference type="InterPro" id="IPR010398">
    <property type="entry name" value="DUF997"/>
</dbReference>
<sequence>MSDIQNRAAGPAEKNPVECAPQAQYDEALRACSREAAATLAAAVAVTAFFWGTLYLSSPSKALFWGFPLWFMVAVIGGYLFSIVAVVWIVRRYFRDIPLDITPDDAGEMKASEGAK</sequence>
<dbReference type="AlphaFoldDB" id="A0A6I1EPX0"/>
<reference evidence="2 3" key="1">
    <citation type="submission" date="2019-10" db="EMBL/GenBank/DDBJ databases">
        <title>Genome diversity of Sutterella seckii.</title>
        <authorList>
            <person name="Chaplin A.V."/>
            <person name="Sokolova S.R."/>
            <person name="Mosin K.A."/>
            <person name="Ivanova E.L."/>
            <person name="Kochetkova T.O."/>
            <person name="Goltsov A.Y."/>
            <person name="Trofimov D.Y."/>
            <person name="Efimov B.A."/>
        </authorList>
    </citation>
    <scope>NUCLEOTIDE SEQUENCE [LARGE SCALE GENOMIC DNA]</scope>
    <source>
        <strain evidence="2 3">ASD393</strain>
    </source>
</reference>
<feature type="transmembrane region" description="Helical" evidence="1">
    <location>
        <begin position="36"/>
        <end position="57"/>
    </location>
</feature>
<keyword evidence="1" id="KW-0812">Transmembrane</keyword>
<dbReference type="RefSeq" id="WP_152158520.1">
    <property type="nucleotide sequence ID" value="NZ_WEHX01000046.1"/>
</dbReference>
<dbReference type="Pfam" id="PF06196">
    <property type="entry name" value="DUF997"/>
    <property type="match status" value="1"/>
</dbReference>
<dbReference type="Proteomes" id="UP000430564">
    <property type="component" value="Unassembled WGS sequence"/>
</dbReference>
<comment type="caution">
    <text evidence="2">The sequence shown here is derived from an EMBL/GenBank/DDBJ whole genome shotgun (WGS) entry which is preliminary data.</text>
</comment>
<keyword evidence="1" id="KW-1133">Transmembrane helix</keyword>
<dbReference type="OrthoDB" id="9156762at2"/>